<dbReference type="RefSeq" id="WP_109056309.1">
    <property type="nucleotide sequence ID" value="NZ_QFFM01000003.1"/>
</dbReference>
<dbReference type="AlphaFoldDB" id="A0A2U2NCC9"/>
<organism evidence="1 2">
    <name type="scientific">Bifidobacterium callitrichidarum</name>
    <dbReference type="NCBI Taxonomy" id="2052941"/>
    <lineage>
        <taxon>Bacteria</taxon>
        <taxon>Bacillati</taxon>
        <taxon>Actinomycetota</taxon>
        <taxon>Actinomycetes</taxon>
        <taxon>Bifidobacteriales</taxon>
        <taxon>Bifidobacteriaceae</taxon>
        <taxon>Bifidobacterium</taxon>
    </lineage>
</organism>
<accession>A0A2U2NCC9</accession>
<dbReference type="Proteomes" id="UP000245876">
    <property type="component" value="Unassembled WGS sequence"/>
</dbReference>
<evidence type="ECO:0000313" key="1">
    <source>
        <dbReference type="EMBL" id="PWG66740.1"/>
    </source>
</evidence>
<evidence type="ECO:0000313" key="2">
    <source>
        <dbReference type="Proteomes" id="UP000245876"/>
    </source>
</evidence>
<sequence>MSVYTQREQDCLRAVATCMDKKQERAAYMQAAATYALAEQTRLQTLLFCRMFGDISDAAGNPRFESGMPNGMGVDCISALTDDDLRTLGIPQTPETFGA</sequence>
<gene>
    <name evidence="1" type="ORF">DF196_02220</name>
</gene>
<keyword evidence="2" id="KW-1185">Reference proteome</keyword>
<name>A0A2U2NCC9_9BIFI</name>
<proteinExistence type="predicted"/>
<dbReference type="EMBL" id="QFFM01000003">
    <property type="protein sequence ID" value="PWG66740.1"/>
    <property type="molecule type" value="Genomic_DNA"/>
</dbReference>
<comment type="caution">
    <text evidence="1">The sequence shown here is derived from an EMBL/GenBank/DDBJ whole genome shotgun (WGS) entry which is preliminary data.</text>
</comment>
<protein>
    <submittedName>
        <fullName evidence="1">Uncharacterized protein</fullName>
    </submittedName>
</protein>
<reference evidence="1 2" key="1">
    <citation type="journal article" date="2018" name="Int. J. Syst. Evol. Microbiol.">
        <title>Bifidobacterium callitrichidarum sp. nov. from the faeces of the emperor tamarin (Saguinus imperator).</title>
        <authorList>
            <person name="Modesto M."/>
            <person name="Michelini S."/>
            <person name="Sansosti M.C."/>
            <person name="De Filippo C."/>
            <person name="Cavalieri D."/>
            <person name="Qvirist L."/>
            <person name="Andlid T."/>
            <person name="Spiezio C."/>
            <person name="Sandri C."/>
            <person name="Pascarelli S."/>
            <person name="Sgorbati B."/>
            <person name="Mattarelli P."/>
        </authorList>
    </citation>
    <scope>NUCLEOTIDE SEQUENCE [LARGE SCALE GENOMIC DNA]</scope>
    <source>
        <strain evidence="1 2">TRI 5</strain>
    </source>
</reference>